<evidence type="ECO:0000313" key="2">
    <source>
        <dbReference type="Proteomes" id="UP001519460"/>
    </source>
</evidence>
<protein>
    <submittedName>
        <fullName evidence="1">Uncharacterized protein</fullName>
    </submittedName>
</protein>
<sequence>APASNNLCCRSEIHGHSTEISRANTKSTNAFFLALNTPTIEILKSLKRVGTLETGWWVEERHRQREINTGLDI</sequence>
<keyword evidence="2" id="KW-1185">Reference proteome</keyword>
<proteinExistence type="predicted"/>
<name>A0ABD0J7X2_9CAEN</name>
<comment type="caution">
    <text evidence="1">The sequence shown here is derived from an EMBL/GenBank/DDBJ whole genome shotgun (WGS) entry which is preliminary data.</text>
</comment>
<gene>
    <name evidence="1" type="ORF">BaRGS_00037804</name>
</gene>
<accession>A0ABD0J7X2</accession>
<organism evidence="1 2">
    <name type="scientific">Batillaria attramentaria</name>
    <dbReference type="NCBI Taxonomy" id="370345"/>
    <lineage>
        <taxon>Eukaryota</taxon>
        <taxon>Metazoa</taxon>
        <taxon>Spiralia</taxon>
        <taxon>Lophotrochozoa</taxon>
        <taxon>Mollusca</taxon>
        <taxon>Gastropoda</taxon>
        <taxon>Caenogastropoda</taxon>
        <taxon>Sorbeoconcha</taxon>
        <taxon>Cerithioidea</taxon>
        <taxon>Batillariidae</taxon>
        <taxon>Batillaria</taxon>
    </lineage>
</organism>
<dbReference type="AlphaFoldDB" id="A0ABD0J7X2"/>
<feature type="non-terminal residue" evidence="1">
    <location>
        <position position="1"/>
    </location>
</feature>
<dbReference type="Proteomes" id="UP001519460">
    <property type="component" value="Unassembled WGS sequence"/>
</dbReference>
<evidence type="ECO:0000313" key="1">
    <source>
        <dbReference type="EMBL" id="KAK7465019.1"/>
    </source>
</evidence>
<reference evidence="1 2" key="1">
    <citation type="journal article" date="2023" name="Sci. Data">
        <title>Genome assembly of the Korean intertidal mud-creeper Batillaria attramentaria.</title>
        <authorList>
            <person name="Patra A.K."/>
            <person name="Ho P.T."/>
            <person name="Jun S."/>
            <person name="Lee S.J."/>
            <person name="Kim Y."/>
            <person name="Won Y.J."/>
        </authorList>
    </citation>
    <scope>NUCLEOTIDE SEQUENCE [LARGE SCALE GENOMIC DNA]</scope>
    <source>
        <strain evidence="1">Wonlab-2016</strain>
    </source>
</reference>
<dbReference type="EMBL" id="JACVVK020000581">
    <property type="protein sequence ID" value="KAK7465019.1"/>
    <property type="molecule type" value="Genomic_DNA"/>
</dbReference>